<dbReference type="VEuPathDB" id="FungiDB:SPRG_18843"/>
<keyword evidence="3" id="KW-1185">Reference proteome</keyword>
<feature type="compositionally biased region" description="Polar residues" evidence="1">
    <location>
        <begin position="7"/>
        <end position="20"/>
    </location>
</feature>
<sequence length="92" mass="9987">MGFHITADSTPTSRHQSAGSMATVLRRRLIEIPPPLDMADLGSPRFPHVCMTFVDRTRTVAAEYKAVSSAARHADARSDGWHQRGFGPSAAP</sequence>
<dbReference type="KEGG" id="spar:SPRG_18843"/>
<dbReference type="OrthoDB" id="10457074at2759"/>
<evidence type="ECO:0000313" key="2">
    <source>
        <dbReference type="EMBL" id="KDO35684.1"/>
    </source>
</evidence>
<name>A0A067CYE4_SAPPC</name>
<dbReference type="RefSeq" id="XP_012194059.1">
    <property type="nucleotide sequence ID" value="XM_012338669.1"/>
</dbReference>
<dbReference type="Proteomes" id="UP000030745">
    <property type="component" value="Unassembled WGS sequence"/>
</dbReference>
<dbReference type="GeneID" id="24140339"/>
<feature type="region of interest" description="Disordered" evidence="1">
    <location>
        <begin position="1"/>
        <end position="21"/>
    </location>
</feature>
<organism evidence="2 3">
    <name type="scientific">Saprolegnia parasitica (strain CBS 223.65)</name>
    <dbReference type="NCBI Taxonomy" id="695850"/>
    <lineage>
        <taxon>Eukaryota</taxon>
        <taxon>Sar</taxon>
        <taxon>Stramenopiles</taxon>
        <taxon>Oomycota</taxon>
        <taxon>Saprolegniomycetes</taxon>
        <taxon>Saprolegniales</taxon>
        <taxon>Saprolegniaceae</taxon>
        <taxon>Saprolegnia</taxon>
    </lineage>
</organism>
<feature type="region of interest" description="Disordered" evidence="1">
    <location>
        <begin position="69"/>
        <end position="92"/>
    </location>
</feature>
<feature type="compositionally biased region" description="Basic and acidic residues" evidence="1">
    <location>
        <begin position="72"/>
        <end position="82"/>
    </location>
</feature>
<dbReference type="AlphaFoldDB" id="A0A067CYE4"/>
<evidence type="ECO:0000313" key="3">
    <source>
        <dbReference type="Proteomes" id="UP000030745"/>
    </source>
</evidence>
<reference evidence="2 3" key="1">
    <citation type="journal article" date="2013" name="PLoS Genet.">
        <title>Distinctive expansion of potential virulence genes in the genome of the oomycete fish pathogen Saprolegnia parasitica.</title>
        <authorList>
            <person name="Jiang R.H."/>
            <person name="de Bruijn I."/>
            <person name="Haas B.J."/>
            <person name="Belmonte R."/>
            <person name="Lobach L."/>
            <person name="Christie J."/>
            <person name="van den Ackerveken G."/>
            <person name="Bottin A."/>
            <person name="Bulone V."/>
            <person name="Diaz-Moreno S.M."/>
            <person name="Dumas B."/>
            <person name="Fan L."/>
            <person name="Gaulin E."/>
            <person name="Govers F."/>
            <person name="Grenville-Briggs L.J."/>
            <person name="Horner N.R."/>
            <person name="Levin J.Z."/>
            <person name="Mammella M."/>
            <person name="Meijer H.J."/>
            <person name="Morris P."/>
            <person name="Nusbaum C."/>
            <person name="Oome S."/>
            <person name="Phillips A.J."/>
            <person name="van Rooyen D."/>
            <person name="Rzeszutek E."/>
            <person name="Saraiva M."/>
            <person name="Secombes C.J."/>
            <person name="Seidl M.F."/>
            <person name="Snel B."/>
            <person name="Stassen J.H."/>
            <person name="Sykes S."/>
            <person name="Tripathy S."/>
            <person name="van den Berg H."/>
            <person name="Vega-Arreguin J.C."/>
            <person name="Wawra S."/>
            <person name="Young S.K."/>
            <person name="Zeng Q."/>
            <person name="Dieguez-Uribeondo J."/>
            <person name="Russ C."/>
            <person name="Tyler B.M."/>
            <person name="van West P."/>
        </authorList>
    </citation>
    <scope>NUCLEOTIDE SEQUENCE [LARGE SCALE GENOMIC DNA]</scope>
    <source>
        <strain evidence="2 3">CBS 223.65</strain>
    </source>
</reference>
<protein>
    <submittedName>
        <fullName evidence="2">Uncharacterized protein</fullName>
    </submittedName>
</protein>
<gene>
    <name evidence="2" type="ORF">SPRG_18843</name>
</gene>
<proteinExistence type="predicted"/>
<evidence type="ECO:0000256" key="1">
    <source>
        <dbReference type="SAM" id="MobiDB-lite"/>
    </source>
</evidence>
<accession>A0A067CYE4</accession>
<dbReference type="EMBL" id="KK583189">
    <property type="protein sequence ID" value="KDO35684.1"/>
    <property type="molecule type" value="Genomic_DNA"/>
</dbReference>